<name>A0A0F9N3Q4_9ZZZZ</name>
<dbReference type="AlphaFoldDB" id="A0A0F9N3Q4"/>
<proteinExistence type="predicted"/>
<gene>
    <name evidence="1" type="ORF">LCGC14_1383160</name>
</gene>
<organism evidence="1">
    <name type="scientific">marine sediment metagenome</name>
    <dbReference type="NCBI Taxonomy" id="412755"/>
    <lineage>
        <taxon>unclassified sequences</taxon>
        <taxon>metagenomes</taxon>
        <taxon>ecological metagenomes</taxon>
    </lineage>
</organism>
<protein>
    <submittedName>
        <fullName evidence="1">Uncharacterized protein</fullName>
    </submittedName>
</protein>
<dbReference type="EMBL" id="LAZR01008859">
    <property type="protein sequence ID" value="KKM76137.1"/>
    <property type="molecule type" value="Genomic_DNA"/>
</dbReference>
<comment type="caution">
    <text evidence="1">The sequence shown here is derived from an EMBL/GenBank/DDBJ whole genome shotgun (WGS) entry which is preliminary data.</text>
</comment>
<reference evidence="1" key="1">
    <citation type="journal article" date="2015" name="Nature">
        <title>Complex archaea that bridge the gap between prokaryotes and eukaryotes.</title>
        <authorList>
            <person name="Spang A."/>
            <person name="Saw J.H."/>
            <person name="Jorgensen S.L."/>
            <person name="Zaremba-Niedzwiedzka K."/>
            <person name="Martijn J."/>
            <person name="Lind A.E."/>
            <person name="van Eijk R."/>
            <person name="Schleper C."/>
            <person name="Guy L."/>
            <person name="Ettema T.J."/>
        </authorList>
    </citation>
    <scope>NUCLEOTIDE SEQUENCE</scope>
</reference>
<accession>A0A0F9N3Q4</accession>
<evidence type="ECO:0000313" key="1">
    <source>
        <dbReference type="EMBL" id="KKM76137.1"/>
    </source>
</evidence>
<sequence>MKVLIWHSQNSHAVEIEDVDTVTRHPAYVQIIKGDQSWTYPWHAIHHFKVEDVHIG</sequence>